<dbReference type="Gene3D" id="3.40.605.10">
    <property type="entry name" value="Aldehyde Dehydrogenase, Chain A, domain 1"/>
    <property type="match status" value="1"/>
</dbReference>
<dbReference type="GO" id="GO:0004030">
    <property type="term" value="F:aldehyde dehydrogenase [NAD(P)+] activity"/>
    <property type="evidence" value="ECO:0007669"/>
    <property type="project" value="UniProtKB-ARBA"/>
</dbReference>
<dbReference type="FunFam" id="3.40.309.10:FF:000012">
    <property type="entry name" value="Betaine aldehyde dehydrogenase"/>
    <property type="match status" value="1"/>
</dbReference>
<dbReference type="PANTHER" id="PTHR11699">
    <property type="entry name" value="ALDEHYDE DEHYDROGENASE-RELATED"/>
    <property type="match status" value="1"/>
</dbReference>
<dbReference type="FunFam" id="3.40.605.10:FF:000007">
    <property type="entry name" value="NAD/NADP-dependent betaine aldehyde dehydrogenase"/>
    <property type="match status" value="1"/>
</dbReference>
<evidence type="ECO:0000313" key="6">
    <source>
        <dbReference type="EMBL" id="TIA89643.1"/>
    </source>
</evidence>
<evidence type="ECO:0000256" key="4">
    <source>
        <dbReference type="RuleBase" id="RU003345"/>
    </source>
</evidence>
<dbReference type="InterPro" id="IPR029510">
    <property type="entry name" value="Ald_DH_CS_GLU"/>
</dbReference>
<dbReference type="PROSITE" id="PS00687">
    <property type="entry name" value="ALDEHYDE_DEHYDR_GLU"/>
    <property type="match status" value="1"/>
</dbReference>
<gene>
    <name evidence="6" type="ORF">E3P99_01983</name>
</gene>
<dbReference type="Gene3D" id="3.40.309.10">
    <property type="entry name" value="Aldehyde Dehydrogenase, Chain A, domain 2"/>
    <property type="match status" value="1"/>
</dbReference>
<dbReference type="InterPro" id="IPR015590">
    <property type="entry name" value="Aldehyde_DH_dom"/>
</dbReference>
<evidence type="ECO:0000256" key="3">
    <source>
        <dbReference type="PROSITE-ProRule" id="PRU10007"/>
    </source>
</evidence>
<dbReference type="SUPFAM" id="SSF53720">
    <property type="entry name" value="ALDH-like"/>
    <property type="match status" value="1"/>
</dbReference>
<name>A0A4V4LTI7_9BASI</name>
<protein>
    <recommendedName>
        <fullName evidence="5">Aldehyde dehydrogenase domain-containing protein</fullName>
    </recommendedName>
</protein>
<dbReference type="Pfam" id="PF00171">
    <property type="entry name" value="Aldedh"/>
    <property type="match status" value="1"/>
</dbReference>
<dbReference type="InterPro" id="IPR016161">
    <property type="entry name" value="Ald_DH/histidinol_DH"/>
</dbReference>
<comment type="caution">
    <text evidence="6">The sequence shown here is derived from an EMBL/GenBank/DDBJ whole genome shotgun (WGS) entry which is preliminary data.</text>
</comment>
<feature type="domain" description="Aldehyde dehydrogenase" evidence="5">
    <location>
        <begin position="38"/>
        <end position="494"/>
    </location>
</feature>
<dbReference type="AlphaFoldDB" id="A0A4V4LTI7"/>
<organism evidence="6 7">
    <name type="scientific">Wallemia hederae</name>
    <dbReference type="NCBI Taxonomy" id="1540922"/>
    <lineage>
        <taxon>Eukaryota</taxon>
        <taxon>Fungi</taxon>
        <taxon>Dikarya</taxon>
        <taxon>Basidiomycota</taxon>
        <taxon>Wallemiomycotina</taxon>
        <taxon>Wallemiomycetes</taxon>
        <taxon>Wallemiales</taxon>
        <taxon>Wallemiaceae</taxon>
        <taxon>Wallemia</taxon>
    </lineage>
</organism>
<evidence type="ECO:0000259" key="5">
    <source>
        <dbReference type="Pfam" id="PF00171"/>
    </source>
</evidence>
<dbReference type="Proteomes" id="UP000310189">
    <property type="component" value="Unassembled WGS sequence"/>
</dbReference>
<feature type="active site" evidence="3">
    <location>
        <position position="272"/>
    </location>
</feature>
<dbReference type="EMBL" id="SPNW01000025">
    <property type="protein sequence ID" value="TIA89643.1"/>
    <property type="molecule type" value="Genomic_DNA"/>
</dbReference>
<keyword evidence="7" id="KW-1185">Reference proteome</keyword>
<comment type="similarity">
    <text evidence="1 4">Belongs to the aldehyde dehydrogenase family.</text>
</comment>
<evidence type="ECO:0000256" key="1">
    <source>
        <dbReference type="ARBA" id="ARBA00009986"/>
    </source>
</evidence>
<keyword evidence="2 4" id="KW-0560">Oxidoreductase</keyword>
<reference evidence="6 7" key="1">
    <citation type="submission" date="2019-03" db="EMBL/GenBank/DDBJ databases">
        <title>Sequencing 23 genomes of Wallemia ichthyophaga.</title>
        <authorList>
            <person name="Gostincar C."/>
        </authorList>
    </citation>
    <scope>NUCLEOTIDE SEQUENCE [LARGE SCALE GENOMIC DNA]</scope>
    <source>
        <strain evidence="6 7">EXF-5753</strain>
    </source>
</reference>
<sequence>MTTSFAYDFAANHKNSPFQGKVNFPTGVFINNEFSAGSTGKTIDLFNPSTAQKLTEISEGTAEDVDRAVKAAQDAAENRWGQNVHGTERGRLLIRLAELVEEHADELAALESLDNGKPYKFARGFDVPEAAANFRYFGGWADKVHGRTIDVGGDKLAYTRLENFDVVGQVIPWNFPILMAAWKLAPALAAGCSVVLKPSEITPLTALRLCSLVKEAGFPAGAVNVVVGYGQTVGAAIIDHPDVEKVAFTGSTAVGKLVMKAAANNVKAVTLELGGKSPAVVFDDANIQHAIQATAFGIWFNSAQCCCAGSRIFVEETVYDEFVKGFTAHTNTLKVGDPFDEDTFFGPVVSQTQHDRVSGFIESGKKDAKVVECGEASNLGGYFIRPNIFLEAPAECNIQRNEIFGPAVTITKFAKGADIVKLANDTEYGLAASVFSENINKAHKTAHRIKAGTVWINQHNILTKSVPFGGFKQSGLGRELGSEVLSNYLQPKSVFTQFTQ</sequence>
<accession>A0A4V4LTI7</accession>
<dbReference type="FunFam" id="3.40.605.10:FF:000026">
    <property type="entry name" value="Aldehyde dehydrogenase, putative"/>
    <property type="match status" value="1"/>
</dbReference>
<dbReference type="InterPro" id="IPR016162">
    <property type="entry name" value="Ald_DH_N"/>
</dbReference>
<dbReference type="InterPro" id="IPR016163">
    <property type="entry name" value="Ald_DH_C"/>
</dbReference>
<proteinExistence type="inferred from homology"/>
<dbReference type="OrthoDB" id="310895at2759"/>
<evidence type="ECO:0000256" key="2">
    <source>
        <dbReference type="ARBA" id="ARBA00023002"/>
    </source>
</evidence>
<evidence type="ECO:0000313" key="7">
    <source>
        <dbReference type="Proteomes" id="UP000310189"/>
    </source>
</evidence>